<feature type="transmembrane region" description="Helical" evidence="6">
    <location>
        <begin position="6"/>
        <end position="31"/>
    </location>
</feature>
<dbReference type="STRING" id="1165094.RINTHH_17850"/>
<feature type="transmembrane region" description="Helical" evidence="6">
    <location>
        <begin position="43"/>
        <end position="66"/>
    </location>
</feature>
<dbReference type="GO" id="GO:0033573">
    <property type="term" value="C:high-affinity iron permease complex"/>
    <property type="evidence" value="ECO:0007669"/>
    <property type="project" value="InterPro"/>
</dbReference>
<dbReference type="PANTHER" id="PTHR31632:SF2">
    <property type="entry name" value="PLASMA MEMBRANE IRON PERMEASE"/>
    <property type="match status" value="1"/>
</dbReference>
<feature type="transmembrane region" description="Helical" evidence="6">
    <location>
        <begin position="128"/>
        <end position="152"/>
    </location>
</feature>
<dbReference type="RefSeq" id="WP_008235100.1">
    <property type="nucleotide sequence ID" value="NZ_CAIY01000070.1"/>
</dbReference>
<feature type="transmembrane region" description="Helical" evidence="6">
    <location>
        <begin position="78"/>
        <end position="100"/>
    </location>
</feature>
<sequence>MDFSIALPIFLITFRECVEAVLIIGIVLALLNKAGKSQLNSWVYTGIGIGIVISVFIGVLFVWLISTLGRINPQYSTVIEPLLEAIFCIFAIAMLSWMLVWMRRQARFIRANVEGAVNHVLEGTSNGAWGIFSIVLIAVVREGFETVLFVAANFHQGLISVVGAFAGLFLAALIGMLIFRLGVQVNIHKFFQVMGVLLILIIGGLVLKAFKNIDNSLANLALSSITLSDICFYYEHFTHVHSCILGPMIWNGDQILPEGKFPGIIFKSLFGYRDHLYLLQVVGYITFLLTISILYFYNLGFGIPTKKEVEKLN</sequence>
<name>M1X346_9NOST</name>
<keyword evidence="5 6" id="KW-0472">Membrane</keyword>
<proteinExistence type="inferred from homology"/>
<accession>M1X346</accession>
<evidence type="ECO:0000256" key="1">
    <source>
        <dbReference type="ARBA" id="ARBA00004141"/>
    </source>
</evidence>
<gene>
    <name evidence="7" type="ORF">RINTHH_17850</name>
</gene>
<keyword evidence="8" id="KW-1185">Reference proteome</keyword>
<evidence type="ECO:0000313" key="7">
    <source>
        <dbReference type="EMBL" id="CCH67940.1"/>
    </source>
</evidence>
<organism evidence="7 8">
    <name type="scientific">Richelia intracellularis HH01</name>
    <dbReference type="NCBI Taxonomy" id="1165094"/>
    <lineage>
        <taxon>Bacteria</taxon>
        <taxon>Bacillati</taxon>
        <taxon>Cyanobacteriota</taxon>
        <taxon>Cyanophyceae</taxon>
        <taxon>Nostocales</taxon>
        <taxon>Nostocaceae</taxon>
        <taxon>Richelia</taxon>
    </lineage>
</organism>
<evidence type="ECO:0000313" key="8">
    <source>
        <dbReference type="Proteomes" id="UP000053051"/>
    </source>
</evidence>
<evidence type="ECO:0000256" key="6">
    <source>
        <dbReference type="SAM" id="Phobius"/>
    </source>
</evidence>
<dbReference type="EMBL" id="CAIY01000070">
    <property type="protein sequence ID" value="CCH67940.1"/>
    <property type="molecule type" value="Genomic_DNA"/>
</dbReference>
<dbReference type="OrthoDB" id="8215804at2"/>
<comment type="similarity">
    <text evidence="2">Belongs to the oxidase-dependent Fe transporter (OFeT) (TC 9.A.10.1) family.</text>
</comment>
<dbReference type="Pfam" id="PF03239">
    <property type="entry name" value="FTR1"/>
    <property type="match status" value="1"/>
</dbReference>
<protein>
    <submittedName>
        <fullName evidence="7">High-affinity Fe2+/Pb2+ permease</fullName>
    </submittedName>
</protein>
<evidence type="ECO:0000256" key="4">
    <source>
        <dbReference type="ARBA" id="ARBA00022989"/>
    </source>
</evidence>
<evidence type="ECO:0000256" key="5">
    <source>
        <dbReference type="ARBA" id="ARBA00023136"/>
    </source>
</evidence>
<reference evidence="8" key="2">
    <citation type="submission" date="2016-01" db="EMBL/GenBank/DDBJ databases">
        <title>Diatom-associated endosymboitic cyanobacterium lacks core nitrogen metabolism enzymes.</title>
        <authorList>
            <person name="Hilton J.A."/>
            <person name="Foster R.A."/>
            <person name="Tripp H.J."/>
            <person name="Carter B.J."/>
            <person name="Zehr J.P."/>
            <person name="Villareal T.A."/>
        </authorList>
    </citation>
    <scope>NUCLEOTIDE SEQUENCE [LARGE SCALE GENOMIC DNA]</scope>
    <source>
        <strain evidence="8">HH01</strain>
    </source>
</reference>
<evidence type="ECO:0000256" key="3">
    <source>
        <dbReference type="ARBA" id="ARBA00022692"/>
    </source>
</evidence>
<dbReference type="Proteomes" id="UP000053051">
    <property type="component" value="Unassembled WGS sequence"/>
</dbReference>
<dbReference type="InterPro" id="IPR004923">
    <property type="entry name" value="FTR1/Fip1/EfeU"/>
</dbReference>
<keyword evidence="4 6" id="KW-1133">Transmembrane helix</keyword>
<feature type="transmembrane region" description="Helical" evidence="6">
    <location>
        <begin position="191"/>
        <end position="210"/>
    </location>
</feature>
<comment type="caution">
    <text evidence="7">The sequence shown here is derived from an EMBL/GenBank/DDBJ whole genome shotgun (WGS) entry which is preliminary data.</text>
</comment>
<evidence type="ECO:0000256" key="2">
    <source>
        <dbReference type="ARBA" id="ARBA00008333"/>
    </source>
</evidence>
<keyword evidence="3 6" id="KW-0812">Transmembrane</keyword>
<feature type="transmembrane region" description="Helical" evidence="6">
    <location>
        <begin position="158"/>
        <end position="179"/>
    </location>
</feature>
<dbReference type="GO" id="GO:0015093">
    <property type="term" value="F:ferrous iron transmembrane transporter activity"/>
    <property type="evidence" value="ECO:0007669"/>
    <property type="project" value="TreeGrafter"/>
</dbReference>
<comment type="subcellular location">
    <subcellularLocation>
        <location evidence="1">Membrane</location>
        <topology evidence="1">Multi-pass membrane protein</topology>
    </subcellularLocation>
</comment>
<dbReference type="PANTHER" id="PTHR31632">
    <property type="entry name" value="IRON TRANSPORTER FTH1"/>
    <property type="match status" value="1"/>
</dbReference>
<dbReference type="AlphaFoldDB" id="M1X346"/>
<feature type="transmembrane region" description="Helical" evidence="6">
    <location>
        <begin position="277"/>
        <end position="297"/>
    </location>
</feature>
<reference evidence="7 8" key="1">
    <citation type="submission" date="2012-05" db="EMBL/GenBank/DDBJ databases">
        <authorList>
            <person name="Hilton J."/>
        </authorList>
    </citation>
    <scope>NUCLEOTIDE SEQUENCE [LARGE SCALE GENOMIC DNA]</scope>
    <source>
        <strain evidence="7 8">HH01</strain>
    </source>
</reference>